<accession>X1UIW1</accession>
<gene>
    <name evidence="1" type="ORF">S12H4_28791</name>
</gene>
<protein>
    <submittedName>
        <fullName evidence="1">Uncharacterized protein</fullName>
    </submittedName>
</protein>
<dbReference type="AlphaFoldDB" id="X1UIW1"/>
<sequence>MSYRSDGIPSDADLMSLLKKYKAKVIELNRKNYKYVLSNNGESQELLFVAE</sequence>
<proteinExistence type="predicted"/>
<reference evidence="1" key="1">
    <citation type="journal article" date="2014" name="Front. Microbiol.">
        <title>High frequency of phylogenetically diverse reductive dehalogenase-homologous genes in deep subseafloor sedimentary metagenomes.</title>
        <authorList>
            <person name="Kawai M."/>
            <person name="Futagami T."/>
            <person name="Toyoda A."/>
            <person name="Takaki Y."/>
            <person name="Nishi S."/>
            <person name="Hori S."/>
            <person name="Arai W."/>
            <person name="Tsubouchi T."/>
            <person name="Morono Y."/>
            <person name="Uchiyama I."/>
            <person name="Ito T."/>
            <person name="Fujiyama A."/>
            <person name="Inagaki F."/>
            <person name="Takami H."/>
        </authorList>
    </citation>
    <scope>NUCLEOTIDE SEQUENCE</scope>
    <source>
        <strain evidence="1">Expedition CK06-06</strain>
    </source>
</reference>
<organism evidence="1">
    <name type="scientific">marine sediment metagenome</name>
    <dbReference type="NCBI Taxonomy" id="412755"/>
    <lineage>
        <taxon>unclassified sequences</taxon>
        <taxon>metagenomes</taxon>
        <taxon>ecological metagenomes</taxon>
    </lineage>
</organism>
<name>X1UIW1_9ZZZZ</name>
<comment type="caution">
    <text evidence="1">The sequence shown here is derived from an EMBL/GenBank/DDBJ whole genome shotgun (WGS) entry which is preliminary data.</text>
</comment>
<dbReference type="EMBL" id="BARW01016545">
    <property type="protein sequence ID" value="GAI92314.1"/>
    <property type="molecule type" value="Genomic_DNA"/>
</dbReference>
<evidence type="ECO:0000313" key="1">
    <source>
        <dbReference type="EMBL" id="GAI92314.1"/>
    </source>
</evidence>